<proteinExistence type="predicted"/>
<dbReference type="InterPro" id="IPR006502">
    <property type="entry name" value="PDDEXK-like"/>
</dbReference>
<dbReference type="GeneID" id="17352466"/>
<organism evidence="3">
    <name type="scientific">Chlorella variabilis</name>
    <name type="common">Green alga</name>
    <dbReference type="NCBI Taxonomy" id="554065"/>
    <lineage>
        <taxon>Eukaryota</taxon>
        <taxon>Viridiplantae</taxon>
        <taxon>Chlorophyta</taxon>
        <taxon>core chlorophytes</taxon>
        <taxon>Trebouxiophyceae</taxon>
        <taxon>Chlorellales</taxon>
        <taxon>Chlorellaceae</taxon>
        <taxon>Chlorella clade</taxon>
        <taxon>Chlorella</taxon>
    </lineage>
</organism>
<feature type="compositionally biased region" description="Low complexity" evidence="1">
    <location>
        <begin position="547"/>
        <end position="562"/>
    </location>
</feature>
<feature type="compositionally biased region" description="Pro residues" evidence="1">
    <location>
        <begin position="291"/>
        <end position="305"/>
    </location>
</feature>
<keyword evidence="3" id="KW-1185">Reference proteome</keyword>
<dbReference type="PANTHER" id="PTHR31579:SF1">
    <property type="entry name" value="OS03G0796600 PROTEIN"/>
    <property type="match status" value="1"/>
</dbReference>
<evidence type="ECO:0000313" key="3">
    <source>
        <dbReference type="Proteomes" id="UP000008141"/>
    </source>
</evidence>
<feature type="region of interest" description="Disordered" evidence="1">
    <location>
        <begin position="14"/>
        <end position="46"/>
    </location>
</feature>
<feature type="compositionally biased region" description="Low complexity" evidence="1">
    <location>
        <begin position="270"/>
        <end position="290"/>
    </location>
</feature>
<dbReference type="Pfam" id="PF04720">
    <property type="entry name" value="PDDEXK_6"/>
    <property type="match status" value="1"/>
</dbReference>
<feature type="region of interest" description="Disordered" evidence="1">
    <location>
        <begin position="266"/>
        <end position="315"/>
    </location>
</feature>
<feature type="compositionally biased region" description="Low complexity" evidence="1">
    <location>
        <begin position="646"/>
        <end position="658"/>
    </location>
</feature>
<protein>
    <submittedName>
        <fullName evidence="2">Uncharacterized protein</fullName>
    </submittedName>
</protein>
<dbReference type="EMBL" id="GL433853">
    <property type="protein sequence ID" value="EFN53007.1"/>
    <property type="molecule type" value="Genomic_DNA"/>
</dbReference>
<accession>E1ZMJ1</accession>
<feature type="compositionally biased region" description="Low complexity" evidence="1">
    <location>
        <begin position="306"/>
        <end position="315"/>
    </location>
</feature>
<dbReference type="PANTHER" id="PTHR31579">
    <property type="entry name" value="OS03G0796600 PROTEIN"/>
    <property type="match status" value="1"/>
</dbReference>
<gene>
    <name evidence="2" type="ORF">CHLNCDRAFT_58711</name>
</gene>
<dbReference type="OrthoDB" id="513087at2759"/>
<dbReference type="RefSeq" id="XP_005845109.1">
    <property type="nucleotide sequence ID" value="XM_005845047.1"/>
</dbReference>
<feature type="region of interest" description="Disordered" evidence="1">
    <location>
        <begin position="640"/>
        <end position="675"/>
    </location>
</feature>
<feature type="region of interest" description="Disordered" evidence="1">
    <location>
        <begin position="70"/>
        <end position="89"/>
    </location>
</feature>
<feature type="region of interest" description="Disordered" evidence="1">
    <location>
        <begin position="516"/>
        <end position="604"/>
    </location>
</feature>
<dbReference type="Proteomes" id="UP000008141">
    <property type="component" value="Unassembled WGS sequence"/>
</dbReference>
<dbReference type="InParanoid" id="E1ZMJ1"/>
<feature type="compositionally biased region" description="Basic and acidic residues" evidence="1">
    <location>
        <begin position="18"/>
        <end position="28"/>
    </location>
</feature>
<dbReference type="KEGG" id="cvr:CHLNCDRAFT_58711"/>
<reference evidence="2 3" key="1">
    <citation type="journal article" date="2010" name="Plant Cell">
        <title>The Chlorella variabilis NC64A genome reveals adaptation to photosymbiosis, coevolution with viruses, and cryptic sex.</title>
        <authorList>
            <person name="Blanc G."/>
            <person name="Duncan G."/>
            <person name="Agarkova I."/>
            <person name="Borodovsky M."/>
            <person name="Gurnon J."/>
            <person name="Kuo A."/>
            <person name="Lindquist E."/>
            <person name="Lucas S."/>
            <person name="Pangilinan J."/>
            <person name="Polle J."/>
            <person name="Salamov A."/>
            <person name="Terry A."/>
            <person name="Yamada T."/>
            <person name="Dunigan D.D."/>
            <person name="Grigoriev I.V."/>
            <person name="Claverie J.M."/>
            <person name="Van Etten J.L."/>
        </authorList>
    </citation>
    <scope>NUCLEOTIDE SEQUENCE [LARGE SCALE GENOMIC DNA]</scope>
    <source>
        <strain evidence="2 3">NC64A</strain>
    </source>
</reference>
<dbReference type="AlphaFoldDB" id="E1ZMJ1"/>
<sequence>MGVFSVFTLRRNNSFSRDGSRRGRREGSLRGAGAEEPSLGKDSSTSSAVFDLELSQRAGKGPAELLARLAPPGHAADGGSAHTGGDPSAHLPSGLLQRIVYLSRPVMEFELDLLQDLRALRPTCCRTPDGQLDLSALVTQLQGLGYACYLKRNNPADPAHRHNVQASCLEKLRHESIVCAGRRDGSLAHWCVVDPRFREQFAIAQPTPAYDRCLRAVPLEFVGTPLRLQALVEVLCGQVAHAFASSQRTLPPWRKLKSQLSKWFDPEEMPGQAQQAQQAQQAAAAAAGAPAPLPSPFAQAPPLPAAPGAGAAGGPAAASRQSLLQLQAAAALAERQSSGGGSQSFYESLAIHQQSMRLQQQQAAAPQQQQPHRRPSLELLQQQQAAAQEQGVARETAAYLEAAWMAAAVADGAPGTRAADRSYRPRRRAGAVLGLGQLGGGAAGPWDGQAAAGGGGGAKPGLGFGGLAAPAIDLNASGSWSDLSTILETRSNSGASSPAAAALLLAANCQLGASGASRRSAGSGGSGGTVPAPTTLHQRGMGLAQRSSAAASAAGSCGAAGSEQAWPSPGASSCDGPSLRAGSGELGEAEKLGRVSGEGEGGTKKKAVSLLAKSLKSVSLKLTPGSLLPISTVRCLGPAGAVTTQRSWSWRSSGSEGSEGSRRGRQVQPLPYPLP</sequence>
<evidence type="ECO:0000256" key="1">
    <source>
        <dbReference type="SAM" id="MobiDB-lite"/>
    </source>
</evidence>
<evidence type="ECO:0000313" key="2">
    <source>
        <dbReference type="EMBL" id="EFN53007.1"/>
    </source>
</evidence>
<dbReference type="eggNOG" id="ENOG502QRQ0">
    <property type="taxonomic scope" value="Eukaryota"/>
</dbReference>
<name>E1ZMJ1_CHLVA</name>